<reference evidence="1 2" key="1">
    <citation type="submission" date="2017-06" db="EMBL/GenBank/DDBJ databases">
        <title>Hymenobacter amundsenii sp. nov. isolated from regoliths in Antarctica.</title>
        <authorList>
            <person name="Sedlacek I."/>
            <person name="Kralova S."/>
            <person name="Pantucek R."/>
            <person name="Svec P."/>
            <person name="Holochova P."/>
            <person name="Stankova E."/>
            <person name="Vrbovska V."/>
            <person name="Busse H.-J."/>
        </authorList>
    </citation>
    <scope>NUCLEOTIDE SEQUENCE [LARGE SCALE GENOMIC DNA]</scope>
    <source>
        <strain evidence="1 2">CCM 8682</strain>
    </source>
</reference>
<dbReference type="RefSeq" id="WP_088465014.1">
    <property type="nucleotide sequence ID" value="NZ_NIRR01000023.1"/>
</dbReference>
<gene>
    <name evidence="1" type="ORF">CDA63_13650</name>
</gene>
<evidence type="ECO:0000313" key="2">
    <source>
        <dbReference type="Proteomes" id="UP000197277"/>
    </source>
</evidence>
<dbReference type="EMBL" id="NIRR01000023">
    <property type="protein sequence ID" value="OWP62548.1"/>
    <property type="molecule type" value="Genomic_DNA"/>
</dbReference>
<proteinExistence type="predicted"/>
<protein>
    <submittedName>
        <fullName evidence="1">Uncharacterized protein</fullName>
    </submittedName>
</protein>
<sequence>MELTNFRIGGQYIDLEWGTDGYADLHNDFDFTNLQYAPANARLLLEWTKSSGKWANKVPYQSLRLVFEGVYFFKVKARDPEYPLSEDKTLAQISRNPPEACDEFQSMYFNEDAQSHYDLTIGFQSEWGIKANAATVRLELES</sequence>
<organism evidence="1 2">
    <name type="scientific">Hymenobacter amundsenii</name>
    <dbReference type="NCBI Taxonomy" id="2006685"/>
    <lineage>
        <taxon>Bacteria</taxon>
        <taxon>Pseudomonadati</taxon>
        <taxon>Bacteroidota</taxon>
        <taxon>Cytophagia</taxon>
        <taxon>Cytophagales</taxon>
        <taxon>Hymenobacteraceae</taxon>
        <taxon>Hymenobacter</taxon>
    </lineage>
</organism>
<comment type="caution">
    <text evidence="1">The sequence shown here is derived from an EMBL/GenBank/DDBJ whole genome shotgun (WGS) entry which is preliminary data.</text>
</comment>
<dbReference type="Proteomes" id="UP000197277">
    <property type="component" value="Unassembled WGS sequence"/>
</dbReference>
<accession>A0A246FJ35</accession>
<name>A0A246FJ35_9BACT</name>
<dbReference type="AlphaFoldDB" id="A0A246FJ35"/>
<keyword evidence="2" id="KW-1185">Reference proteome</keyword>
<dbReference type="OrthoDB" id="6400584at2"/>
<evidence type="ECO:0000313" key="1">
    <source>
        <dbReference type="EMBL" id="OWP62548.1"/>
    </source>
</evidence>